<feature type="compositionally biased region" description="Pro residues" evidence="1">
    <location>
        <begin position="78"/>
        <end position="106"/>
    </location>
</feature>
<comment type="caution">
    <text evidence="3">The sequence shown here is derived from an EMBL/GenBank/DDBJ whole genome shotgun (WGS) entry which is preliminary data.</text>
</comment>
<evidence type="ECO:0000256" key="2">
    <source>
        <dbReference type="SAM" id="Phobius"/>
    </source>
</evidence>
<sequence length="323" mass="33831">MTGSNPPHGGPEYPGQGNPPNETVHWWSTPAAPEQPLTGTDPTVMGGRPGPVTGTDPTVLGAGFDAYHGGAPQQPYAQQPPPSVPNYPQQQFPPPYAQQPAYPQPPKKNNTPWIVGGVVGLVVVIGIVIGVIALTGGGGGGSKGPLGDKKGIDGNYSMANVTDACSLIDTTVLRKWAPTPKDAPEHTERAPDSSFGGGNLTCRARYDGAGKYGTDGSDIDLEADFQSKYSDPQFNSWKNYDTKTTGSGRTSGDIAGIGSQAYYAAYQQNYSSFVTLDYTCAALDSNVSVKVELRIQAEGSIDSNDVGTTCKDQLKKALAGLHK</sequence>
<keyword evidence="2" id="KW-0472">Membrane</keyword>
<evidence type="ECO:0008006" key="5">
    <source>
        <dbReference type="Google" id="ProtNLM"/>
    </source>
</evidence>
<keyword evidence="2" id="KW-0812">Transmembrane</keyword>
<dbReference type="AlphaFoldDB" id="A0A2S6AWS7"/>
<reference evidence="3 4" key="1">
    <citation type="submission" date="2018-02" db="EMBL/GenBank/DDBJ databases">
        <title>8 Nocardia nova and 1 Nocardia cyriacigeorgica strain used for evolution to TMP-SMX.</title>
        <authorList>
            <person name="Mehta H."/>
            <person name="Weng J."/>
            <person name="Shamoo Y."/>
        </authorList>
    </citation>
    <scope>NUCLEOTIDE SEQUENCE [LARGE SCALE GENOMIC DNA]</scope>
    <source>
        <strain evidence="3 4">MDA3139</strain>
    </source>
</reference>
<evidence type="ECO:0000313" key="4">
    <source>
        <dbReference type="Proteomes" id="UP000239874"/>
    </source>
</evidence>
<dbReference type="RefSeq" id="WP_104376185.1">
    <property type="nucleotide sequence ID" value="NZ_PSZC01000001.1"/>
</dbReference>
<keyword evidence="2" id="KW-1133">Transmembrane helix</keyword>
<accession>A0A2S6AWS7</accession>
<organism evidence="3 4">
    <name type="scientific">Nocardia nova</name>
    <dbReference type="NCBI Taxonomy" id="37330"/>
    <lineage>
        <taxon>Bacteria</taxon>
        <taxon>Bacillati</taxon>
        <taxon>Actinomycetota</taxon>
        <taxon>Actinomycetes</taxon>
        <taxon>Mycobacteriales</taxon>
        <taxon>Nocardiaceae</taxon>
        <taxon>Nocardia</taxon>
    </lineage>
</organism>
<evidence type="ECO:0000256" key="1">
    <source>
        <dbReference type="SAM" id="MobiDB-lite"/>
    </source>
</evidence>
<dbReference type="Proteomes" id="UP000239874">
    <property type="component" value="Unassembled WGS sequence"/>
</dbReference>
<evidence type="ECO:0000313" key="3">
    <source>
        <dbReference type="EMBL" id="PPJ39660.1"/>
    </source>
</evidence>
<name>A0A2S6AWS7_9NOCA</name>
<proteinExistence type="predicted"/>
<feature type="region of interest" description="Disordered" evidence="1">
    <location>
        <begin position="1"/>
        <end position="108"/>
    </location>
</feature>
<feature type="transmembrane region" description="Helical" evidence="2">
    <location>
        <begin position="113"/>
        <end position="134"/>
    </location>
</feature>
<gene>
    <name evidence="3" type="ORF">C5E45_00375</name>
</gene>
<protein>
    <recommendedName>
        <fullName evidence="5">DUF3558 domain-containing protein</fullName>
    </recommendedName>
</protein>
<dbReference type="OrthoDB" id="4569538at2"/>
<dbReference type="EMBL" id="PSZC01000001">
    <property type="protein sequence ID" value="PPJ39660.1"/>
    <property type="molecule type" value="Genomic_DNA"/>
</dbReference>